<evidence type="ECO:0000313" key="1">
    <source>
        <dbReference type="EMBL" id="SCL90051.1"/>
    </source>
</evidence>
<name>A0AAX2CG12_9BACI</name>
<dbReference type="Proteomes" id="UP000242164">
    <property type="component" value="Unassembled WGS sequence"/>
</dbReference>
<accession>A0AAX2CG12</accession>
<organism evidence="1 2">
    <name type="scientific">Bacillus cytotoxicus</name>
    <dbReference type="NCBI Taxonomy" id="580165"/>
    <lineage>
        <taxon>Bacteria</taxon>
        <taxon>Bacillati</taxon>
        <taxon>Bacillota</taxon>
        <taxon>Bacilli</taxon>
        <taxon>Bacillales</taxon>
        <taxon>Bacillaceae</taxon>
        <taxon>Bacillus</taxon>
        <taxon>Bacillus cereus group</taxon>
    </lineage>
</organism>
<comment type="caution">
    <text evidence="1">The sequence shown here is derived from an EMBL/GenBank/DDBJ whole genome shotgun (WGS) entry which is preliminary data.</text>
</comment>
<sequence length="71" mass="7804">MAHRSNRGPIFELLSGLNPGTDVEDVFINGLEEAVDAFASFDRRSGLATFSKGNGEILVVDYRKIDAIEFN</sequence>
<proteinExistence type="predicted"/>
<dbReference type="GeneID" id="33896825"/>
<protein>
    <submittedName>
        <fullName evidence="1">Uncharacterized protein</fullName>
    </submittedName>
</protein>
<gene>
    <name evidence="1" type="ORF">BCB44BAC_01654</name>
</gene>
<evidence type="ECO:0000313" key="2">
    <source>
        <dbReference type="Proteomes" id="UP000242164"/>
    </source>
</evidence>
<dbReference type="EMBL" id="FMIK01000022">
    <property type="protein sequence ID" value="SCL90051.1"/>
    <property type="molecule type" value="Genomic_DNA"/>
</dbReference>
<reference evidence="1 2" key="1">
    <citation type="submission" date="2016-08" db="EMBL/GenBank/DDBJ databases">
        <authorList>
            <person name="Loux V."/>
            <person name="Rue O."/>
        </authorList>
    </citation>
    <scope>NUCLEOTIDE SEQUENCE [LARGE SCALE GENOMIC DNA]</scope>
    <source>
        <strain evidence="1 2">AFSSA_08CEB44bac</strain>
    </source>
</reference>
<dbReference type="AlphaFoldDB" id="A0AAX2CG12"/>
<dbReference type="RefSeq" id="WP_012093979.1">
    <property type="nucleotide sequence ID" value="NZ_CP024096.1"/>
</dbReference>